<dbReference type="PANTHER" id="PTHR46268:SF15">
    <property type="entry name" value="UNIVERSAL STRESS PROTEIN HP_0031"/>
    <property type="match status" value="1"/>
</dbReference>
<comment type="similarity">
    <text evidence="1">Belongs to the universal stress protein A family.</text>
</comment>
<sequence>MLGRIAIHLSKDAGLARRLDAAIKLAGQSNAELVGVYPAGPSALGYDDPVIPSSLTKMLREREAEVQAEVKALFTEKTEKAGVKSQWRAPRGPAEESLALHARYCDLLVMSKVGKEAVNEFNASLPEAVIMAAGRPVLMIPAAGDISSIGKRVLFCWDHRREAARAFADAAPFLASCSELVVLSIDHDPADLRYNDIQAGDFAAFCAARGYPKPQETIKKSEGIGVGNVILNAATDHGSDLIVMGAYGHSRMRRWIMGGASEVLLGSMTVPVLLSH</sequence>
<dbReference type="PANTHER" id="PTHR46268">
    <property type="entry name" value="STRESS RESPONSE PROTEIN NHAX"/>
    <property type="match status" value="1"/>
</dbReference>
<dbReference type="CDD" id="cd00293">
    <property type="entry name" value="USP-like"/>
    <property type="match status" value="1"/>
</dbReference>
<evidence type="ECO:0000313" key="4">
    <source>
        <dbReference type="Proteomes" id="UP000559809"/>
    </source>
</evidence>
<keyword evidence="4" id="KW-1185">Reference proteome</keyword>
<dbReference type="Proteomes" id="UP000559809">
    <property type="component" value="Unassembled WGS sequence"/>
</dbReference>
<dbReference type="RefSeq" id="WP_180156434.1">
    <property type="nucleotide sequence ID" value="NZ_JACCEM010000007.1"/>
</dbReference>
<evidence type="ECO:0000313" key="3">
    <source>
        <dbReference type="EMBL" id="NYT50467.1"/>
    </source>
</evidence>
<reference evidence="3 4" key="1">
    <citation type="submission" date="2020-07" db="EMBL/GenBank/DDBJ databases">
        <title>Taxonomic revisions and descriptions of new bacterial species based on genomic comparisons in the high-G+C-content subgroup of the family Alcaligenaceae.</title>
        <authorList>
            <person name="Szabo A."/>
            <person name="Felfoldi T."/>
        </authorList>
    </citation>
    <scope>NUCLEOTIDE SEQUENCE [LARGE SCALE GENOMIC DNA]</scope>
    <source>
        <strain evidence="3 4">LMG 24012</strain>
    </source>
</reference>
<dbReference type="EMBL" id="JACCEM010000007">
    <property type="protein sequence ID" value="NYT50467.1"/>
    <property type="molecule type" value="Genomic_DNA"/>
</dbReference>
<evidence type="ECO:0000256" key="1">
    <source>
        <dbReference type="ARBA" id="ARBA00008791"/>
    </source>
</evidence>
<evidence type="ECO:0000259" key="2">
    <source>
        <dbReference type="Pfam" id="PF00582"/>
    </source>
</evidence>
<gene>
    <name evidence="3" type="ORF">H0A72_14200</name>
</gene>
<accession>A0A853G2G8</accession>
<comment type="caution">
    <text evidence="3">The sequence shown here is derived from an EMBL/GenBank/DDBJ whole genome shotgun (WGS) entry which is preliminary data.</text>
</comment>
<dbReference type="Gene3D" id="3.40.50.12370">
    <property type="match status" value="1"/>
</dbReference>
<proteinExistence type="inferred from homology"/>
<dbReference type="AlphaFoldDB" id="A0A853G2G8"/>
<dbReference type="Pfam" id="PF00582">
    <property type="entry name" value="Usp"/>
    <property type="match status" value="2"/>
</dbReference>
<feature type="domain" description="UspA" evidence="2">
    <location>
        <begin position="19"/>
        <end position="141"/>
    </location>
</feature>
<name>A0A853G2G8_9BURK</name>
<dbReference type="InterPro" id="IPR006016">
    <property type="entry name" value="UspA"/>
</dbReference>
<dbReference type="SUPFAM" id="SSF52402">
    <property type="entry name" value="Adenine nucleotide alpha hydrolases-like"/>
    <property type="match status" value="2"/>
</dbReference>
<feature type="domain" description="UspA" evidence="2">
    <location>
        <begin position="151"/>
        <end position="274"/>
    </location>
</feature>
<protein>
    <submittedName>
        <fullName evidence="3">Universal stress protein</fullName>
    </submittedName>
</protein>
<organism evidence="3 4">
    <name type="scientific">Parapusillimonas granuli</name>
    <dbReference type="NCBI Taxonomy" id="380911"/>
    <lineage>
        <taxon>Bacteria</taxon>
        <taxon>Pseudomonadati</taxon>
        <taxon>Pseudomonadota</taxon>
        <taxon>Betaproteobacteria</taxon>
        <taxon>Burkholderiales</taxon>
        <taxon>Alcaligenaceae</taxon>
        <taxon>Parapusillimonas</taxon>
    </lineage>
</organism>